<gene>
    <name evidence="3" type="ORF">RSE6_02292</name>
</gene>
<feature type="region of interest" description="Disordered" evidence="1">
    <location>
        <begin position="1"/>
        <end position="42"/>
    </location>
</feature>
<evidence type="ECO:0000313" key="3">
    <source>
        <dbReference type="EMBL" id="CZT42398.1"/>
    </source>
</evidence>
<organism evidence="3 4">
    <name type="scientific">Rhynchosporium secalis</name>
    <name type="common">Barley scald fungus</name>
    <dbReference type="NCBI Taxonomy" id="38038"/>
    <lineage>
        <taxon>Eukaryota</taxon>
        <taxon>Fungi</taxon>
        <taxon>Dikarya</taxon>
        <taxon>Ascomycota</taxon>
        <taxon>Pezizomycotina</taxon>
        <taxon>Leotiomycetes</taxon>
        <taxon>Helotiales</taxon>
        <taxon>Ploettnerulaceae</taxon>
        <taxon>Rhynchosporium</taxon>
    </lineage>
</organism>
<evidence type="ECO:0000313" key="4">
    <source>
        <dbReference type="Proteomes" id="UP000177625"/>
    </source>
</evidence>
<dbReference type="InterPro" id="IPR039327">
    <property type="entry name" value="CON7-like"/>
</dbReference>
<proteinExistence type="predicted"/>
<evidence type="ECO:0000256" key="1">
    <source>
        <dbReference type="SAM" id="MobiDB-lite"/>
    </source>
</evidence>
<dbReference type="InterPro" id="IPR013087">
    <property type="entry name" value="Znf_C2H2_type"/>
</dbReference>
<keyword evidence="4" id="KW-1185">Reference proteome</keyword>
<dbReference type="Proteomes" id="UP000177625">
    <property type="component" value="Unassembled WGS sequence"/>
</dbReference>
<feature type="domain" description="C2H2-type" evidence="2">
    <location>
        <begin position="262"/>
        <end position="286"/>
    </location>
</feature>
<dbReference type="PROSITE" id="PS00028">
    <property type="entry name" value="ZINC_FINGER_C2H2_1"/>
    <property type="match status" value="1"/>
</dbReference>
<name>A0A1E1LZW6_RHYSE</name>
<dbReference type="AlphaFoldDB" id="A0A1E1LZW6"/>
<protein>
    <recommendedName>
        <fullName evidence="2">C2H2-type domain-containing protein</fullName>
    </recommendedName>
</protein>
<accession>A0A1E1LZW6</accession>
<evidence type="ECO:0000259" key="2">
    <source>
        <dbReference type="PROSITE" id="PS00028"/>
    </source>
</evidence>
<dbReference type="GO" id="GO:0006355">
    <property type="term" value="P:regulation of DNA-templated transcription"/>
    <property type="evidence" value="ECO:0007669"/>
    <property type="project" value="InterPro"/>
</dbReference>
<dbReference type="PANTHER" id="PTHR36167:SF3">
    <property type="entry name" value="C2H2 FINGER DOMAIN TRANSCRIPTION FACTOR (EUROFUNG)-RELATED"/>
    <property type="match status" value="1"/>
</dbReference>
<sequence length="344" mass="38437">MTENVYRMIGARRKSGAPQALGNSSSGTHFIGQSGRAEDGSCISKSEYSQDITRLQLAIKPQSLHRSGSEQGFPEFPLNYPSPMNHLNVTRLLRFPIPQARTPSTSAIDNYSTSATSTSEYTYFSASERPKFFPIAIHRIPSSRYSSYSKGGITQPINQSLLLQYEHLNYPPSELNSGNDITIGPYFTSSYFPRAETQYIDQQYAFGGPIYGESQPDWAGYGETTALFSQNGPTQVCPSVPIDGIQRRRRPRRRNIDRIYLCGWNGCDKGYGTLNHLNTHVCQQSHGAKRLSKEFKQIREEWKHRQVKVNAAMAVEPQGIEPARCTEIGANISGQESHCTGLRP</sequence>
<dbReference type="PANTHER" id="PTHR36167">
    <property type="entry name" value="C2H2 FINGER DOMAIN TRANSCRIPTION FACTOR (EUROFUNG)-RELATED"/>
    <property type="match status" value="1"/>
</dbReference>
<reference evidence="4" key="1">
    <citation type="submission" date="2016-03" db="EMBL/GenBank/DDBJ databases">
        <authorList>
            <person name="Guldener U."/>
        </authorList>
    </citation>
    <scope>NUCLEOTIDE SEQUENCE [LARGE SCALE GENOMIC DNA]</scope>
</reference>
<dbReference type="EMBL" id="FJVC01000092">
    <property type="protein sequence ID" value="CZT42398.1"/>
    <property type="molecule type" value="Genomic_DNA"/>
</dbReference>